<keyword evidence="2" id="KW-1185">Reference proteome</keyword>
<dbReference type="Proteomes" id="UP000314294">
    <property type="component" value="Unassembled WGS sequence"/>
</dbReference>
<dbReference type="EMBL" id="SRLO01005446">
    <property type="protein sequence ID" value="TNN29604.1"/>
    <property type="molecule type" value="Genomic_DNA"/>
</dbReference>
<protein>
    <submittedName>
        <fullName evidence="1">Uncharacterized protein</fullName>
    </submittedName>
</protein>
<sequence length="81" mass="8702">MGMGAAVTGALDVKLRFKWYHLKSERGALNAASDTCKVDASGAQRPLQGRTSATRKAVLKFTYASSVEVSDTRRDGDCLAH</sequence>
<evidence type="ECO:0000313" key="2">
    <source>
        <dbReference type="Proteomes" id="UP000314294"/>
    </source>
</evidence>
<proteinExistence type="predicted"/>
<dbReference type="AlphaFoldDB" id="A0A4Z2EMC8"/>
<name>A0A4Z2EMC8_9TELE</name>
<evidence type="ECO:0000313" key="1">
    <source>
        <dbReference type="EMBL" id="TNN29604.1"/>
    </source>
</evidence>
<comment type="caution">
    <text evidence="1">The sequence shown here is derived from an EMBL/GenBank/DDBJ whole genome shotgun (WGS) entry which is preliminary data.</text>
</comment>
<gene>
    <name evidence="1" type="ORF">EYF80_060246</name>
</gene>
<accession>A0A4Z2EMC8</accession>
<reference evidence="1 2" key="1">
    <citation type="submission" date="2019-03" db="EMBL/GenBank/DDBJ databases">
        <title>First draft genome of Liparis tanakae, snailfish: a comprehensive survey of snailfish specific genes.</title>
        <authorList>
            <person name="Kim W."/>
            <person name="Song I."/>
            <person name="Jeong J.-H."/>
            <person name="Kim D."/>
            <person name="Kim S."/>
            <person name="Ryu S."/>
            <person name="Song J.Y."/>
            <person name="Lee S.K."/>
        </authorList>
    </citation>
    <scope>NUCLEOTIDE SEQUENCE [LARGE SCALE GENOMIC DNA]</scope>
    <source>
        <tissue evidence="1">Muscle</tissue>
    </source>
</reference>
<organism evidence="1 2">
    <name type="scientific">Liparis tanakae</name>
    <name type="common">Tanaka's snailfish</name>
    <dbReference type="NCBI Taxonomy" id="230148"/>
    <lineage>
        <taxon>Eukaryota</taxon>
        <taxon>Metazoa</taxon>
        <taxon>Chordata</taxon>
        <taxon>Craniata</taxon>
        <taxon>Vertebrata</taxon>
        <taxon>Euteleostomi</taxon>
        <taxon>Actinopterygii</taxon>
        <taxon>Neopterygii</taxon>
        <taxon>Teleostei</taxon>
        <taxon>Neoteleostei</taxon>
        <taxon>Acanthomorphata</taxon>
        <taxon>Eupercaria</taxon>
        <taxon>Perciformes</taxon>
        <taxon>Cottioidei</taxon>
        <taxon>Cottales</taxon>
        <taxon>Liparidae</taxon>
        <taxon>Liparis</taxon>
    </lineage>
</organism>